<keyword evidence="5" id="KW-0812">Transmembrane</keyword>
<dbReference type="RefSeq" id="WP_307150439.1">
    <property type="nucleotide sequence ID" value="NZ_JAUSTU010000009.1"/>
</dbReference>
<organism evidence="7 8">
    <name type="scientific">Anoxybacillus andreesenii</name>
    <dbReference type="NCBI Taxonomy" id="1325932"/>
    <lineage>
        <taxon>Bacteria</taxon>
        <taxon>Bacillati</taxon>
        <taxon>Bacillota</taxon>
        <taxon>Bacilli</taxon>
        <taxon>Bacillales</taxon>
        <taxon>Anoxybacillaceae</taxon>
        <taxon>Anoxybacillus</taxon>
    </lineage>
</organism>
<dbReference type="InterPro" id="IPR050515">
    <property type="entry name" value="Beta-lactam/transpept"/>
</dbReference>
<dbReference type="InterPro" id="IPR001460">
    <property type="entry name" value="PCN-bd_Tpept"/>
</dbReference>
<dbReference type="CDD" id="cd06573">
    <property type="entry name" value="PASTA"/>
    <property type="match status" value="1"/>
</dbReference>
<protein>
    <submittedName>
        <fullName evidence="7">Stage V sporulation protein D (Sporulation-specific penicillin-binding protein)</fullName>
    </submittedName>
</protein>
<gene>
    <name evidence="7" type="ORF">J2S07_002233</name>
</gene>
<dbReference type="Gene3D" id="3.30.10.20">
    <property type="match status" value="1"/>
</dbReference>
<comment type="similarity">
    <text evidence="2">Belongs to the transpeptidase family.</text>
</comment>
<comment type="subcellular location">
    <subcellularLocation>
        <location evidence="1">Membrane</location>
    </subcellularLocation>
</comment>
<keyword evidence="5" id="KW-1133">Transmembrane helix</keyword>
<dbReference type="SUPFAM" id="SSF56601">
    <property type="entry name" value="beta-lactamase/transpeptidase-like"/>
    <property type="match status" value="1"/>
</dbReference>
<dbReference type="Proteomes" id="UP001231362">
    <property type="component" value="Unassembled WGS sequence"/>
</dbReference>
<dbReference type="Pfam" id="PF00905">
    <property type="entry name" value="Transpeptidase"/>
    <property type="match status" value="1"/>
</dbReference>
<dbReference type="InterPro" id="IPR012338">
    <property type="entry name" value="Beta-lactam/transpept-like"/>
</dbReference>
<dbReference type="InterPro" id="IPR005311">
    <property type="entry name" value="PBP_dimer"/>
</dbReference>
<dbReference type="Gene3D" id="3.40.710.10">
    <property type="entry name" value="DD-peptidase/beta-lactamase superfamily"/>
    <property type="match status" value="1"/>
</dbReference>
<feature type="domain" description="PASTA" evidence="6">
    <location>
        <begin position="580"/>
        <end position="638"/>
    </location>
</feature>
<evidence type="ECO:0000313" key="7">
    <source>
        <dbReference type="EMBL" id="MDQ0155915.1"/>
    </source>
</evidence>
<accession>A0ABT9V4P2</accession>
<dbReference type="PANTHER" id="PTHR30627">
    <property type="entry name" value="PEPTIDOGLYCAN D,D-TRANSPEPTIDASE"/>
    <property type="match status" value="1"/>
</dbReference>
<reference evidence="7 8" key="1">
    <citation type="submission" date="2023-07" db="EMBL/GenBank/DDBJ databases">
        <title>Genomic Encyclopedia of Type Strains, Phase IV (KMG-IV): sequencing the most valuable type-strain genomes for metagenomic binning, comparative biology and taxonomic classification.</title>
        <authorList>
            <person name="Goeker M."/>
        </authorList>
    </citation>
    <scope>NUCLEOTIDE SEQUENCE [LARGE SCALE GENOMIC DNA]</scope>
    <source>
        <strain evidence="7 8">DSM 23948</strain>
    </source>
</reference>
<evidence type="ECO:0000256" key="2">
    <source>
        <dbReference type="ARBA" id="ARBA00007171"/>
    </source>
</evidence>
<evidence type="ECO:0000259" key="6">
    <source>
        <dbReference type="PROSITE" id="PS51178"/>
    </source>
</evidence>
<dbReference type="InterPro" id="IPR011927">
    <property type="entry name" value="SpoVD_pbp"/>
</dbReference>
<dbReference type="Gene3D" id="3.30.450.330">
    <property type="match status" value="1"/>
</dbReference>
<keyword evidence="3 5" id="KW-0472">Membrane</keyword>
<dbReference type="SUPFAM" id="SSF56519">
    <property type="entry name" value="Penicillin binding protein dimerisation domain"/>
    <property type="match status" value="1"/>
</dbReference>
<keyword evidence="8" id="KW-1185">Reference proteome</keyword>
<proteinExistence type="inferred from homology"/>
<feature type="transmembrane region" description="Helical" evidence="5">
    <location>
        <begin position="12"/>
        <end position="32"/>
    </location>
</feature>
<dbReference type="SUPFAM" id="SSF54184">
    <property type="entry name" value="Penicillin-binding protein 2x (pbp-2x), c-terminal domain"/>
    <property type="match status" value="1"/>
</dbReference>
<dbReference type="Pfam" id="PF03717">
    <property type="entry name" value="PBP_dimer"/>
    <property type="match status" value="1"/>
</dbReference>
<evidence type="ECO:0000256" key="4">
    <source>
        <dbReference type="SAM" id="MobiDB-lite"/>
    </source>
</evidence>
<evidence type="ECO:0000256" key="3">
    <source>
        <dbReference type="ARBA" id="ARBA00023136"/>
    </source>
</evidence>
<evidence type="ECO:0000313" key="8">
    <source>
        <dbReference type="Proteomes" id="UP001231362"/>
    </source>
</evidence>
<comment type="caution">
    <text evidence="7">The sequence shown here is derived from an EMBL/GenBank/DDBJ whole genome shotgun (WGS) entry which is preliminary data.</text>
</comment>
<dbReference type="NCBIfam" id="TIGR02214">
    <property type="entry name" value="spoVD_pbp"/>
    <property type="match status" value="1"/>
</dbReference>
<dbReference type="SMART" id="SM00740">
    <property type="entry name" value="PASTA"/>
    <property type="match status" value="1"/>
</dbReference>
<dbReference type="Gene3D" id="3.90.1310.10">
    <property type="entry name" value="Penicillin-binding protein 2a (Domain 2)"/>
    <property type="match status" value="1"/>
</dbReference>
<feature type="region of interest" description="Disordered" evidence="4">
    <location>
        <begin position="637"/>
        <end position="656"/>
    </location>
</feature>
<dbReference type="InterPro" id="IPR005543">
    <property type="entry name" value="PASTA_dom"/>
</dbReference>
<dbReference type="EMBL" id="JAUSTU010000009">
    <property type="protein sequence ID" value="MDQ0155915.1"/>
    <property type="molecule type" value="Genomic_DNA"/>
</dbReference>
<dbReference type="PROSITE" id="PS51178">
    <property type="entry name" value="PASTA"/>
    <property type="match status" value="1"/>
</dbReference>
<sequence length="656" mass="72371">MRVSNVTVRKRLTIALLVGFFIFLIIDVRLGYVQFLLGDWLTDGAEELWNREIPFEAERGEIVDRNGIALATNMSAPTVYVFPRQIEDPAATAEKLAAVLNGSKEQIYKEITKGEINVRLSAGRKISNEKAAEVRALNLPGVYLGEDSKRYYPFGNYLSHVLGFTGIDNQGLMGLELFYDKQLKGERGSVQFYADAKHHRMNDKADDYQAPVDGLDLKLTIDSKVQTIMERELDIAEATYNPDGLIAIAMDPNTGEILGMSSRPGFNPTNYQDVAPEVYNRNLPVWSTYEPGSTFKIITLAAALEEEKVNLEKEHFHDSGSVKVDGSTLRCWRRGGHGDQTFLEVVQNSCNPGFVELGQRLGKDTLFKYIRNFGFGEKTGIDLQGEGKGILFNLERVGPVELATTAFGQGVSVTPIQQVTALSAAINGGTLYTPYIAKELVDPVTGEIVMKKSPVAKRKVISEETSNKIRYALETVVAQGTGGRAFVEGYRVGGKTGTAQKVKDGRYMENNHIVSFIGFAPADDPQIVVYVAVDNPKGTIQFGGFVAAPIVGNIIGDSLRAMGVEQRKDQIDKVRKTWEDPVMIEVPNLVGLTKKEIREVFVNFKIDASGEGNTVVKQSPQAGIKLKEGSTIRLYFDEPETKSKSKKGEQSKDKEE</sequence>
<name>A0ABT9V4P2_9BACL</name>
<dbReference type="PANTHER" id="PTHR30627:SF1">
    <property type="entry name" value="PEPTIDOGLYCAN D,D-TRANSPEPTIDASE FTSI"/>
    <property type="match status" value="1"/>
</dbReference>
<dbReference type="Pfam" id="PF03793">
    <property type="entry name" value="PASTA"/>
    <property type="match status" value="1"/>
</dbReference>
<evidence type="ECO:0000256" key="5">
    <source>
        <dbReference type="SAM" id="Phobius"/>
    </source>
</evidence>
<dbReference type="InterPro" id="IPR036138">
    <property type="entry name" value="PBP_dimer_sf"/>
</dbReference>
<evidence type="ECO:0000256" key="1">
    <source>
        <dbReference type="ARBA" id="ARBA00004370"/>
    </source>
</evidence>